<gene>
    <name evidence="1" type="ORF">RHGRI_038196</name>
</gene>
<evidence type="ECO:0000313" key="2">
    <source>
        <dbReference type="Proteomes" id="UP000823749"/>
    </source>
</evidence>
<comment type="caution">
    <text evidence="1">The sequence shown here is derived from an EMBL/GenBank/DDBJ whole genome shotgun (WGS) entry which is preliminary data.</text>
</comment>
<proteinExistence type="predicted"/>
<accession>A0AAV6HUS2</accession>
<name>A0AAV6HUS2_9ERIC</name>
<organism evidence="1 2">
    <name type="scientific">Rhododendron griersonianum</name>
    <dbReference type="NCBI Taxonomy" id="479676"/>
    <lineage>
        <taxon>Eukaryota</taxon>
        <taxon>Viridiplantae</taxon>
        <taxon>Streptophyta</taxon>
        <taxon>Embryophyta</taxon>
        <taxon>Tracheophyta</taxon>
        <taxon>Spermatophyta</taxon>
        <taxon>Magnoliopsida</taxon>
        <taxon>eudicotyledons</taxon>
        <taxon>Gunneridae</taxon>
        <taxon>Pentapetalae</taxon>
        <taxon>asterids</taxon>
        <taxon>Ericales</taxon>
        <taxon>Ericaceae</taxon>
        <taxon>Ericoideae</taxon>
        <taxon>Rhodoreae</taxon>
        <taxon>Rhododendron</taxon>
    </lineage>
</organism>
<reference evidence="1 2" key="1">
    <citation type="submission" date="2020-08" db="EMBL/GenBank/DDBJ databases">
        <title>Plant Genome Project.</title>
        <authorList>
            <person name="Zhang R.-G."/>
        </authorList>
    </citation>
    <scope>NUCLEOTIDE SEQUENCE [LARGE SCALE GENOMIC DNA]</scope>
    <source>
        <strain evidence="1">WSP0</strain>
        <tissue evidence="1">Leaf</tissue>
    </source>
</reference>
<protein>
    <submittedName>
        <fullName evidence="1">Uncharacterized protein</fullName>
    </submittedName>
</protein>
<dbReference type="EMBL" id="JACTNZ010000013">
    <property type="protein sequence ID" value="KAG5517733.1"/>
    <property type="molecule type" value="Genomic_DNA"/>
</dbReference>
<dbReference type="Proteomes" id="UP000823749">
    <property type="component" value="Chromosome 13"/>
</dbReference>
<dbReference type="AlphaFoldDB" id="A0AAV6HUS2"/>
<keyword evidence="2" id="KW-1185">Reference proteome</keyword>
<evidence type="ECO:0000313" key="1">
    <source>
        <dbReference type="EMBL" id="KAG5517733.1"/>
    </source>
</evidence>
<sequence length="456" mass="51577">MADAEAQLEPVNMAAYAEEEEMAADALEEELQPQDFYEWLNDNIHRSSYDVWLQKTDGGVTKIVGMSKTFLKLFNGILDYLNAIHEKGLFDGDLQHNIQIEPEGTGAGLSRVSMVVRFSGIPRGGTEEEAVHFVYKVYEIRKRDTVTFDYFIALDGYYPGANMTGWTSQIPVDLRFANTSEDQLPLRKLLYDRRQDSVQRRGGIFYQERYRNASGVPIYMRVVGEHGRDDNPGESNGKLMKELLRALPDALPKLHYVLCFVFRYEGDAEGEFGDSLPNLLRLSQIFYSHSWFTKAAQYLVNSNIKVTVESQVVRRQTSCSWVCITDCLVVCLVELDSLGVRWFDDDDGVGAMWFIINGKNQGLFKVMVVWQLRDCGNGSGKRLQDVFAAFGYIFRNLLTGKKLSNSYSALFFLEYVSQDISVLGAVSRGIFTACLLEDAVAVVLAIQELMNQKTVV</sequence>